<sequence>MRGGAPQLERPSPEPEGQRWASWSLEVAAAAAHSQLLTSRLGPLIFREKNAE</sequence>
<gene>
    <name evidence="1" type="ORF">OsJ_11797</name>
</gene>
<dbReference type="EMBL" id="CM000140">
    <property type="protein sequence ID" value="EEE59532.1"/>
    <property type="molecule type" value="Genomic_DNA"/>
</dbReference>
<dbReference type="Proteomes" id="UP000007752">
    <property type="component" value="Chromosome 3"/>
</dbReference>
<reference evidence="1" key="1">
    <citation type="journal article" date="2005" name="PLoS Biol.">
        <title>The genomes of Oryza sativa: a history of duplications.</title>
        <authorList>
            <person name="Yu J."/>
            <person name="Wang J."/>
            <person name="Lin W."/>
            <person name="Li S."/>
            <person name="Li H."/>
            <person name="Zhou J."/>
            <person name="Ni P."/>
            <person name="Dong W."/>
            <person name="Hu S."/>
            <person name="Zeng C."/>
            <person name="Zhang J."/>
            <person name="Zhang Y."/>
            <person name="Li R."/>
            <person name="Xu Z."/>
            <person name="Li S."/>
            <person name="Li X."/>
            <person name="Zheng H."/>
            <person name="Cong L."/>
            <person name="Lin L."/>
            <person name="Yin J."/>
            <person name="Geng J."/>
            <person name="Li G."/>
            <person name="Shi J."/>
            <person name="Liu J."/>
            <person name="Lv H."/>
            <person name="Li J."/>
            <person name="Wang J."/>
            <person name="Deng Y."/>
            <person name="Ran L."/>
            <person name="Shi X."/>
            <person name="Wang X."/>
            <person name="Wu Q."/>
            <person name="Li C."/>
            <person name="Ren X."/>
            <person name="Wang J."/>
            <person name="Wang X."/>
            <person name="Li D."/>
            <person name="Liu D."/>
            <person name="Zhang X."/>
            <person name="Ji Z."/>
            <person name="Zhao W."/>
            <person name="Sun Y."/>
            <person name="Zhang Z."/>
            <person name="Bao J."/>
            <person name="Han Y."/>
            <person name="Dong L."/>
            <person name="Ji J."/>
            <person name="Chen P."/>
            <person name="Wu S."/>
            <person name="Liu J."/>
            <person name="Xiao Y."/>
            <person name="Bu D."/>
            <person name="Tan J."/>
            <person name="Yang L."/>
            <person name="Ye C."/>
            <person name="Zhang J."/>
            <person name="Xu J."/>
            <person name="Zhou Y."/>
            <person name="Yu Y."/>
            <person name="Zhang B."/>
            <person name="Zhuang S."/>
            <person name="Wei H."/>
            <person name="Liu B."/>
            <person name="Lei M."/>
            <person name="Yu H."/>
            <person name="Li Y."/>
            <person name="Xu H."/>
            <person name="Wei S."/>
            <person name="He X."/>
            <person name="Fang L."/>
            <person name="Zhang Z."/>
            <person name="Zhang Y."/>
            <person name="Huang X."/>
            <person name="Su Z."/>
            <person name="Tong W."/>
            <person name="Li J."/>
            <person name="Tong Z."/>
            <person name="Li S."/>
            <person name="Ye J."/>
            <person name="Wang L."/>
            <person name="Fang L."/>
            <person name="Lei T."/>
            <person name="Chen C."/>
            <person name="Chen H."/>
            <person name="Xu Z."/>
            <person name="Li H."/>
            <person name="Huang H."/>
            <person name="Zhang F."/>
            <person name="Xu H."/>
            <person name="Li N."/>
            <person name="Zhao C."/>
            <person name="Li S."/>
            <person name="Dong L."/>
            <person name="Huang Y."/>
            <person name="Li L."/>
            <person name="Xi Y."/>
            <person name="Qi Q."/>
            <person name="Li W."/>
            <person name="Zhang B."/>
            <person name="Hu W."/>
            <person name="Zhang Y."/>
            <person name="Tian X."/>
            <person name="Jiao Y."/>
            <person name="Liang X."/>
            <person name="Jin J."/>
            <person name="Gao L."/>
            <person name="Zheng W."/>
            <person name="Hao B."/>
            <person name="Liu S."/>
            <person name="Wang W."/>
            <person name="Yuan L."/>
            <person name="Cao M."/>
            <person name="McDermott J."/>
            <person name="Samudrala R."/>
            <person name="Wang J."/>
            <person name="Wong G.K."/>
            <person name="Yang H."/>
        </authorList>
    </citation>
    <scope>NUCLEOTIDE SEQUENCE [LARGE SCALE GENOMIC DNA]</scope>
</reference>
<dbReference type="AlphaFoldDB" id="A0A8J8XVH2"/>
<accession>A0A8J8XVH2</accession>
<proteinExistence type="predicted"/>
<evidence type="ECO:0000313" key="1">
    <source>
        <dbReference type="EMBL" id="EEE59532.1"/>
    </source>
</evidence>
<dbReference type="Gramene" id="Os03t0626400-01">
    <property type="protein sequence ID" value="Os03t0626400-01"/>
    <property type="gene ID" value="Os03g0626400"/>
</dbReference>
<name>A0A8J8XVH2_ORYSJ</name>
<reference evidence="1" key="2">
    <citation type="submission" date="2008-12" db="EMBL/GenBank/DDBJ databases">
        <title>Improved gene annotation of the rice (Oryza sativa) genomes.</title>
        <authorList>
            <person name="Wang J."/>
            <person name="Li R."/>
            <person name="Fan W."/>
            <person name="Huang Q."/>
            <person name="Zhang J."/>
            <person name="Zhou Y."/>
            <person name="Hu Y."/>
            <person name="Zi S."/>
            <person name="Li J."/>
            <person name="Ni P."/>
            <person name="Zheng H."/>
            <person name="Zhang Y."/>
            <person name="Zhao M."/>
            <person name="Hao Q."/>
            <person name="McDermott J."/>
            <person name="Samudrala R."/>
            <person name="Kristiansen K."/>
            <person name="Wong G.K.-S."/>
        </authorList>
    </citation>
    <scope>NUCLEOTIDE SEQUENCE</scope>
</reference>
<protein>
    <submittedName>
        <fullName evidence="1">Uncharacterized protein</fullName>
    </submittedName>
</protein>
<dbReference type="HOGENOM" id="CLU_3090628_0_0_1"/>
<organism evidence="1">
    <name type="scientific">Oryza sativa subsp. japonica</name>
    <name type="common">Rice</name>
    <dbReference type="NCBI Taxonomy" id="39947"/>
    <lineage>
        <taxon>Eukaryota</taxon>
        <taxon>Viridiplantae</taxon>
        <taxon>Streptophyta</taxon>
        <taxon>Embryophyta</taxon>
        <taxon>Tracheophyta</taxon>
        <taxon>Spermatophyta</taxon>
        <taxon>Magnoliopsida</taxon>
        <taxon>Liliopsida</taxon>
        <taxon>Poales</taxon>
        <taxon>Poaceae</taxon>
        <taxon>BOP clade</taxon>
        <taxon>Oryzoideae</taxon>
        <taxon>Oryzeae</taxon>
        <taxon>Oryzinae</taxon>
        <taxon>Oryza</taxon>
        <taxon>Oryza sativa</taxon>
    </lineage>
</organism>